<evidence type="ECO:0000313" key="3">
    <source>
        <dbReference type="EMBL" id="CEM50309.1"/>
    </source>
</evidence>
<protein>
    <recommendedName>
        <fullName evidence="2">Protein kinase domain-containing protein</fullName>
    </recommendedName>
</protein>
<dbReference type="Gene3D" id="3.30.200.20">
    <property type="entry name" value="Phosphorylase Kinase, domain 1"/>
    <property type="match status" value="1"/>
</dbReference>
<dbReference type="AlphaFoldDB" id="A0A0G4I0I4"/>
<proteinExistence type="predicted"/>
<sequence>MSQMEERAPARNHVTDAARRQDADKDSTLKYEWKETFTVSDRSRPRDSQTVRARERSRSRDRWSAWAPETVPPASPLRSRGSTCLGVDGELLENWVKVDQFLREVRAMEALNDPNVLSSLQSGIAEFYLHIVMPRMKQDLDTRRRAIPVRPPDVWSESECRPYVLRISRGVERIHRAGIMQRDLKVVSQPQWGRERGGPRMQFDMLLSAQPPASSF</sequence>
<reference evidence="3" key="1">
    <citation type="submission" date="2014-11" db="EMBL/GenBank/DDBJ databases">
        <authorList>
            <person name="Otto D Thomas"/>
            <person name="Naeem Raeece"/>
        </authorList>
    </citation>
    <scope>NUCLEOTIDE SEQUENCE</scope>
</reference>
<dbReference type="GO" id="GO:0004672">
    <property type="term" value="F:protein kinase activity"/>
    <property type="evidence" value="ECO:0007669"/>
    <property type="project" value="InterPro"/>
</dbReference>
<dbReference type="EMBL" id="CDMZ01004627">
    <property type="protein sequence ID" value="CEM50309.1"/>
    <property type="molecule type" value="Genomic_DNA"/>
</dbReference>
<dbReference type="VEuPathDB" id="CryptoDB:Cvel_9920"/>
<feature type="compositionally biased region" description="Basic and acidic residues" evidence="1">
    <location>
        <begin position="38"/>
        <end position="63"/>
    </location>
</feature>
<feature type="domain" description="Protein kinase" evidence="2">
    <location>
        <begin position="98"/>
        <end position="185"/>
    </location>
</feature>
<evidence type="ECO:0000259" key="2">
    <source>
        <dbReference type="Pfam" id="PF00069"/>
    </source>
</evidence>
<feature type="region of interest" description="Disordered" evidence="1">
    <location>
        <begin position="38"/>
        <end position="79"/>
    </location>
</feature>
<feature type="region of interest" description="Disordered" evidence="1">
    <location>
        <begin position="1"/>
        <end position="25"/>
    </location>
</feature>
<dbReference type="Gene3D" id="1.10.510.10">
    <property type="entry name" value="Transferase(Phosphotransferase) domain 1"/>
    <property type="match status" value="1"/>
</dbReference>
<evidence type="ECO:0000256" key="1">
    <source>
        <dbReference type="SAM" id="MobiDB-lite"/>
    </source>
</evidence>
<gene>
    <name evidence="3" type="ORF">Cvel_9920</name>
</gene>
<name>A0A0G4I0I4_9ALVE</name>
<dbReference type="SUPFAM" id="SSF56112">
    <property type="entry name" value="Protein kinase-like (PK-like)"/>
    <property type="match status" value="1"/>
</dbReference>
<organism evidence="3">
    <name type="scientific">Chromera velia CCMP2878</name>
    <dbReference type="NCBI Taxonomy" id="1169474"/>
    <lineage>
        <taxon>Eukaryota</taxon>
        <taxon>Sar</taxon>
        <taxon>Alveolata</taxon>
        <taxon>Colpodellida</taxon>
        <taxon>Chromeraceae</taxon>
        <taxon>Chromera</taxon>
    </lineage>
</organism>
<accession>A0A0G4I0I4</accession>
<dbReference type="InterPro" id="IPR011009">
    <property type="entry name" value="Kinase-like_dom_sf"/>
</dbReference>
<dbReference type="InterPro" id="IPR000719">
    <property type="entry name" value="Prot_kinase_dom"/>
</dbReference>
<dbReference type="Pfam" id="PF00069">
    <property type="entry name" value="Pkinase"/>
    <property type="match status" value="1"/>
</dbReference>
<dbReference type="GO" id="GO:0005524">
    <property type="term" value="F:ATP binding"/>
    <property type="evidence" value="ECO:0007669"/>
    <property type="project" value="InterPro"/>
</dbReference>